<sequence length="627" mass="69571">MHRKKYYIGAALIAALVILFPATAFAVDEKGILKVLMRNNDILAINNIVSSAVRWCGWSLVKGLAWVATNAANLFDNCFKLVDFTKWGPVENFIKAWKPVFVSLVSLSLLFLGIVLIFWHEKKPKFVMNLCLAVLIVSSSGYLIQQLNGFLADDMRSAIVNDNAAEKSKGIVYDMVGSSVFDLIYLDDHIKGGLMNMTKKNRVTYSDFSENDMAMIDINEIVKPDDVKESSKDLMSHRILYRQDNIQVKESYNGIAWTDLLNEYYYRYNIQWFNCILGLCSLILIYVCLAYKVVRIIYEIVIQRVLAVLYSANLSNSQKTLKIMDSIKDSYITLVLVMICLKIYLLAYKFINQTGFSGFTQAMILLFIAFAVIDGPNIIQKLTGIDAGLSSGTGKIMAGIQASRIAGMMMSKGLSGMTNSSTLDKESRTNNTDQSAKANIAENMNQKNAEMPGEASTNANETNENQKEENSQNDAGNAMNLQNNNTDPEMENAVDSAELGTESANSIESLNGADSGEMTGAELPESESIDAEIPISNDMMDSLNGVDPLNKNANLEDMNKEISHPDELTKRDINHNGTVEFDGQIFHQTWKGVLEADSSNGKTMDSTSKTQGQMEQKKTAPKDIFNP</sequence>
<feature type="compositionally biased region" description="Polar residues" evidence="1">
    <location>
        <begin position="429"/>
        <end position="448"/>
    </location>
</feature>
<gene>
    <name evidence="5" type="ORF">H8S07_13290</name>
</gene>
<keyword evidence="3" id="KW-0732">Signal</keyword>
<name>A0ABR7F030_9FIRM</name>
<dbReference type="Proteomes" id="UP000647235">
    <property type="component" value="Unassembled WGS sequence"/>
</dbReference>
<proteinExistence type="predicted"/>
<comment type="caution">
    <text evidence="5">The sequence shown here is derived from an EMBL/GenBank/DDBJ whole genome shotgun (WGS) entry which is preliminary data.</text>
</comment>
<reference evidence="5 6" key="1">
    <citation type="submission" date="2020-08" db="EMBL/GenBank/DDBJ databases">
        <title>Genome public.</title>
        <authorList>
            <person name="Liu C."/>
            <person name="Sun Q."/>
        </authorList>
    </citation>
    <scope>NUCLEOTIDE SEQUENCE [LARGE SCALE GENOMIC DNA]</scope>
    <source>
        <strain evidence="5 6">NSJ-36</strain>
    </source>
</reference>
<dbReference type="EMBL" id="JACOOY010000022">
    <property type="protein sequence ID" value="MBC5666205.1"/>
    <property type="molecule type" value="Genomic_DNA"/>
</dbReference>
<feature type="domain" description="DUF8208" evidence="4">
    <location>
        <begin position="46"/>
        <end position="399"/>
    </location>
</feature>
<dbReference type="InterPro" id="IPR058521">
    <property type="entry name" value="DUF8208"/>
</dbReference>
<feature type="region of interest" description="Disordered" evidence="1">
    <location>
        <begin position="507"/>
        <end position="526"/>
    </location>
</feature>
<feature type="transmembrane region" description="Helical" evidence="2">
    <location>
        <begin position="331"/>
        <end position="350"/>
    </location>
</feature>
<feature type="signal peptide" evidence="3">
    <location>
        <begin position="1"/>
        <end position="26"/>
    </location>
</feature>
<feature type="compositionally biased region" description="Low complexity" evidence="1">
    <location>
        <begin position="454"/>
        <end position="463"/>
    </location>
</feature>
<organism evidence="5 6">
    <name type="scientific">Dorea hominis</name>
    <dbReference type="NCBI Taxonomy" id="2763040"/>
    <lineage>
        <taxon>Bacteria</taxon>
        <taxon>Bacillati</taxon>
        <taxon>Bacillota</taxon>
        <taxon>Clostridia</taxon>
        <taxon>Lachnospirales</taxon>
        <taxon>Lachnospiraceae</taxon>
        <taxon>Dorea</taxon>
    </lineage>
</organism>
<keyword evidence="2" id="KW-1133">Transmembrane helix</keyword>
<feature type="chain" id="PRO_5047366104" description="DUF8208 domain-containing protein" evidence="3">
    <location>
        <begin position="27"/>
        <end position="627"/>
    </location>
</feature>
<accession>A0ABR7F030</accession>
<feature type="transmembrane region" description="Helical" evidence="2">
    <location>
        <begin position="270"/>
        <end position="294"/>
    </location>
</feature>
<keyword evidence="2" id="KW-0472">Membrane</keyword>
<feature type="region of interest" description="Disordered" evidence="1">
    <location>
        <begin position="597"/>
        <end position="627"/>
    </location>
</feature>
<evidence type="ECO:0000256" key="1">
    <source>
        <dbReference type="SAM" id="MobiDB-lite"/>
    </source>
</evidence>
<feature type="region of interest" description="Disordered" evidence="1">
    <location>
        <begin position="416"/>
        <end position="500"/>
    </location>
</feature>
<evidence type="ECO:0000313" key="6">
    <source>
        <dbReference type="Proteomes" id="UP000647235"/>
    </source>
</evidence>
<feature type="transmembrane region" description="Helical" evidence="2">
    <location>
        <begin position="100"/>
        <end position="119"/>
    </location>
</feature>
<dbReference type="NCBIfam" id="NF045890">
    <property type="entry name" value="conj_pls20_p028"/>
    <property type="match status" value="1"/>
</dbReference>
<keyword evidence="2" id="KW-0812">Transmembrane</keyword>
<dbReference type="RefSeq" id="WP_186856193.1">
    <property type="nucleotide sequence ID" value="NZ_JACOOY010000022.1"/>
</dbReference>
<feature type="compositionally biased region" description="Polar residues" evidence="1">
    <location>
        <begin position="472"/>
        <end position="487"/>
    </location>
</feature>
<feature type="compositionally biased region" description="Polar residues" evidence="1">
    <location>
        <begin position="597"/>
        <end position="614"/>
    </location>
</feature>
<dbReference type="InterPro" id="IPR058066">
    <property type="entry name" value="pXO2-14_N"/>
</dbReference>
<feature type="transmembrane region" description="Helical" evidence="2">
    <location>
        <begin position="126"/>
        <end position="144"/>
    </location>
</feature>
<keyword evidence="6" id="KW-1185">Reference proteome</keyword>
<evidence type="ECO:0000256" key="3">
    <source>
        <dbReference type="SAM" id="SignalP"/>
    </source>
</evidence>
<dbReference type="Pfam" id="PF26635">
    <property type="entry name" value="DUF8208"/>
    <property type="match status" value="1"/>
</dbReference>
<evidence type="ECO:0000259" key="4">
    <source>
        <dbReference type="Pfam" id="PF26635"/>
    </source>
</evidence>
<evidence type="ECO:0000256" key="2">
    <source>
        <dbReference type="SAM" id="Phobius"/>
    </source>
</evidence>
<feature type="transmembrane region" description="Helical" evidence="2">
    <location>
        <begin position="356"/>
        <end position="373"/>
    </location>
</feature>
<evidence type="ECO:0000313" key="5">
    <source>
        <dbReference type="EMBL" id="MBC5666205.1"/>
    </source>
</evidence>
<protein>
    <recommendedName>
        <fullName evidence="4">DUF8208 domain-containing protein</fullName>
    </recommendedName>
</protein>